<organism evidence="1 2">
    <name type="scientific">Rufibacter latericius</name>
    <dbReference type="NCBI Taxonomy" id="2487040"/>
    <lineage>
        <taxon>Bacteria</taxon>
        <taxon>Pseudomonadati</taxon>
        <taxon>Bacteroidota</taxon>
        <taxon>Cytophagia</taxon>
        <taxon>Cytophagales</taxon>
        <taxon>Hymenobacteraceae</taxon>
        <taxon>Rufibacter</taxon>
    </lineage>
</organism>
<dbReference type="Proteomes" id="UP000272117">
    <property type="component" value="Unassembled WGS sequence"/>
</dbReference>
<gene>
    <name evidence="1" type="ORF">EFB08_18215</name>
</gene>
<name>A0A3M9MF42_9BACT</name>
<protein>
    <recommendedName>
        <fullName evidence="3">STAS/SEC14 domain-containing protein</fullName>
    </recommendedName>
</protein>
<keyword evidence="2" id="KW-1185">Reference proteome</keyword>
<proteinExistence type="predicted"/>
<evidence type="ECO:0000313" key="2">
    <source>
        <dbReference type="Proteomes" id="UP000272117"/>
    </source>
</evidence>
<dbReference type="RefSeq" id="WP_125077795.1">
    <property type="nucleotide sequence ID" value="NZ_RJJD01000015.1"/>
</dbReference>
<evidence type="ECO:0008006" key="3">
    <source>
        <dbReference type="Google" id="ProtNLM"/>
    </source>
</evidence>
<accession>A0A3M9MF42</accession>
<evidence type="ECO:0000313" key="1">
    <source>
        <dbReference type="EMBL" id="RNI23473.1"/>
    </source>
</evidence>
<comment type="caution">
    <text evidence="1">The sequence shown here is derived from an EMBL/GenBank/DDBJ whole genome shotgun (WGS) entry which is preliminary data.</text>
</comment>
<dbReference type="OrthoDB" id="894273at2"/>
<dbReference type="EMBL" id="RJJD01000015">
    <property type="protein sequence ID" value="RNI23473.1"/>
    <property type="molecule type" value="Genomic_DNA"/>
</dbReference>
<dbReference type="AlphaFoldDB" id="A0A3M9MF42"/>
<sequence length="111" mass="12879">MIELIETNYLVSCIYDIRKLKSLPPLDQDWFIDVVLPQLSRTSIRKVAVLESLTSNGLLDLNQLVYTRHYSIPFELQYFEDVATALEWISRPLEARHQSAMATHQNVSPLF</sequence>
<reference evidence="1 2" key="1">
    <citation type="submission" date="2018-11" db="EMBL/GenBank/DDBJ databases">
        <title>Rufibacter latericius sp. nov., isolated from water in Baiyang Lake.</title>
        <authorList>
            <person name="Yang Y."/>
        </authorList>
    </citation>
    <scope>NUCLEOTIDE SEQUENCE [LARGE SCALE GENOMIC DNA]</scope>
    <source>
        <strain evidence="1 2">R-22-1c-1</strain>
    </source>
</reference>